<organism evidence="2 3">
    <name type="scientific">Trichinella murrelli</name>
    <dbReference type="NCBI Taxonomy" id="144512"/>
    <lineage>
        <taxon>Eukaryota</taxon>
        <taxon>Metazoa</taxon>
        <taxon>Ecdysozoa</taxon>
        <taxon>Nematoda</taxon>
        <taxon>Enoplea</taxon>
        <taxon>Dorylaimia</taxon>
        <taxon>Trichinellida</taxon>
        <taxon>Trichinellidae</taxon>
        <taxon>Trichinella</taxon>
    </lineage>
</organism>
<evidence type="ECO:0000313" key="3">
    <source>
        <dbReference type="Proteomes" id="UP000055048"/>
    </source>
</evidence>
<keyword evidence="3" id="KW-1185">Reference proteome</keyword>
<dbReference type="Proteomes" id="UP000055048">
    <property type="component" value="Unassembled WGS sequence"/>
</dbReference>
<dbReference type="EMBL" id="JYDJ01000391">
    <property type="protein sequence ID" value="KRX36016.1"/>
    <property type="molecule type" value="Genomic_DNA"/>
</dbReference>
<gene>
    <name evidence="2" type="ORF">T05_3710</name>
</gene>
<comment type="caution">
    <text evidence="2">The sequence shown here is derived from an EMBL/GenBank/DDBJ whole genome shotgun (WGS) entry which is preliminary data.</text>
</comment>
<proteinExistence type="predicted"/>
<accession>A0A0V0TAS1</accession>
<feature type="region of interest" description="Disordered" evidence="1">
    <location>
        <begin position="181"/>
        <end position="210"/>
    </location>
</feature>
<name>A0A0V0TAS1_9BILA</name>
<reference evidence="2 3" key="1">
    <citation type="submission" date="2015-01" db="EMBL/GenBank/DDBJ databases">
        <title>Evolution of Trichinella species and genotypes.</title>
        <authorList>
            <person name="Korhonen P.K."/>
            <person name="Edoardo P."/>
            <person name="Giuseppe L.R."/>
            <person name="Gasser R.B."/>
        </authorList>
    </citation>
    <scope>NUCLEOTIDE SEQUENCE [LARGE SCALE GENOMIC DNA]</scope>
    <source>
        <strain evidence="2">ISS417</strain>
    </source>
</reference>
<evidence type="ECO:0000313" key="2">
    <source>
        <dbReference type="EMBL" id="KRX36016.1"/>
    </source>
</evidence>
<feature type="compositionally biased region" description="Polar residues" evidence="1">
    <location>
        <begin position="185"/>
        <end position="197"/>
    </location>
</feature>
<evidence type="ECO:0000256" key="1">
    <source>
        <dbReference type="SAM" id="MobiDB-lite"/>
    </source>
</evidence>
<sequence length="235" mass="26401">MIFCANSRLTSLLMNFASATEYQRTHDRSVTETAIKGAVRGVHPPRMSVKRPSEVLPQRFLDRADEALPVASHPRGSLRDEFPVNAVAYQLTLDSVHVHVSPELPQLGRSGFERAKIIRLDDLRSCSPGDEPSERLHHSGRRHLWDQFQMHCPGCHARKQAHIALGSGFFSDTNEQWPREIQPSVGESSGFDHSTGWQGRHSRLNRSGHCTPTSKTVSDYFLHLGTPFQHPILLS</sequence>
<protein>
    <submittedName>
        <fullName evidence="2">Uncharacterized protein</fullName>
    </submittedName>
</protein>
<dbReference type="AlphaFoldDB" id="A0A0V0TAS1"/>